<dbReference type="EMBL" id="CM042013">
    <property type="protein sequence ID" value="KAI3737251.1"/>
    <property type="molecule type" value="Genomic_DNA"/>
</dbReference>
<reference evidence="1 2" key="2">
    <citation type="journal article" date="2022" name="Mol. Ecol. Resour.">
        <title>The genomes of chicory, endive, great burdock and yacon provide insights into Asteraceae paleo-polyploidization history and plant inulin production.</title>
        <authorList>
            <person name="Fan W."/>
            <person name="Wang S."/>
            <person name="Wang H."/>
            <person name="Wang A."/>
            <person name="Jiang F."/>
            <person name="Liu H."/>
            <person name="Zhao H."/>
            <person name="Xu D."/>
            <person name="Zhang Y."/>
        </authorList>
    </citation>
    <scope>NUCLEOTIDE SEQUENCE [LARGE SCALE GENOMIC DNA]</scope>
    <source>
        <strain evidence="2">cv. Punajuju</strain>
        <tissue evidence="1">Leaves</tissue>
    </source>
</reference>
<comment type="caution">
    <text evidence="1">The sequence shown here is derived from an EMBL/GenBank/DDBJ whole genome shotgun (WGS) entry which is preliminary data.</text>
</comment>
<accession>A0ACB9CSK3</accession>
<dbReference type="Proteomes" id="UP001055811">
    <property type="component" value="Linkage Group LG05"/>
</dbReference>
<protein>
    <submittedName>
        <fullName evidence="1">Uncharacterized protein</fullName>
    </submittedName>
</protein>
<organism evidence="1 2">
    <name type="scientific">Cichorium intybus</name>
    <name type="common">Chicory</name>
    <dbReference type="NCBI Taxonomy" id="13427"/>
    <lineage>
        <taxon>Eukaryota</taxon>
        <taxon>Viridiplantae</taxon>
        <taxon>Streptophyta</taxon>
        <taxon>Embryophyta</taxon>
        <taxon>Tracheophyta</taxon>
        <taxon>Spermatophyta</taxon>
        <taxon>Magnoliopsida</taxon>
        <taxon>eudicotyledons</taxon>
        <taxon>Gunneridae</taxon>
        <taxon>Pentapetalae</taxon>
        <taxon>asterids</taxon>
        <taxon>campanulids</taxon>
        <taxon>Asterales</taxon>
        <taxon>Asteraceae</taxon>
        <taxon>Cichorioideae</taxon>
        <taxon>Cichorieae</taxon>
        <taxon>Cichoriinae</taxon>
        <taxon>Cichorium</taxon>
    </lineage>
</organism>
<evidence type="ECO:0000313" key="1">
    <source>
        <dbReference type="EMBL" id="KAI3737251.1"/>
    </source>
</evidence>
<gene>
    <name evidence="1" type="ORF">L2E82_27248</name>
</gene>
<keyword evidence="2" id="KW-1185">Reference proteome</keyword>
<evidence type="ECO:0000313" key="2">
    <source>
        <dbReference type="Proteomes" id="UP001055811"/>
    </source>
</evidence>
<reference evidence="2" key="1">
    <citation type="journal article" date="2022" name="Mol. Ecol. Resour.">
        <title>The genomes of chicory, endive, great burdock and yacon provide insights into Asteraceae palaeo-polyploidization history and plant inulin production.</title>
        <authorList>
            <person name="Fan W."/>
            <person name="Wang S."/>
            <person name="Wang H."/>
            <person name="Wang A."/>
            <person name="Jiang F."/>
            <person name="Liu H."/>
            <person name="Zhao H."/>
            <person name="Xu D."/>
            <person name="Zhang Y."/>
        </authorList>
    </citation>
    <scope>NUCLEOTIDE SEQUENCE [LARGE SCALE GENOMIC DNA]</scope>
    <source>
        <strain evidence="2">cv. Punajuju</strain>
    </source>
</reference>
<proteinExistence type="predicted"/>
<name>A0ACB9CSK3_CICIN</name>
<sequence>MEDFLDEENFNVEDMCVDNEAEGGEKVQDFLDEETVNLEDMCVDNEAEDGENLEDFFDEENMVSDVHVDMDDFDITIEMDDTMTTTVDVEDEAEDIEAKGFASSNFTKVSLC</sequence>